<evidence type="ECO:0000313" key="2">
    <source>
        <dbReference type="Proteomes" id="UP000225706"/>
    </source>
</evidence>
<accession>A0A2B4SYE7</accession>
<keyword evidence="2" id="KW-1185">Reference proteome</keyword>
<proteinExistence type="predicted"/>
<reference evidence="2" key="1">
    <citation type="journal article" date="2017" name="bioRxiv">
        <title>Comparative analysis of the genomes of Stylophora pistillata and Acropora digitifera provides evidence for extensive differences between species of corals.</title>
        <authorList>
            <person name="Voolstra C.R."/>
            <person name="Li Y."/>
            <person name="Liew Y.J."/>
            <person name="Baumgarten S."/>
            <person name="Zoccola D."/>
            <person name="Flot J.-F."/>
            <person name="Tambutte S."/>
            <person name="Allemand D."/>
            <person name="Aranda M."/>
        </authorList>
    </citation>
    <scope>NUCLEOTIDE SEQUENCE [LARGE SCALE GENOMIC DNA]</scope>
</reference>
<name>A0A2B4SYE7_STYPI</name>
<dbReference type="EMBL" id="LSMT01000001">
    <property type="protein sequence ID" value="PFX34931.1"/>
    <property type="molecule type" value="Genomic_DNA"/>
</dbReference>
<gene>
    <name evidence="1" type="ORF">AWC38_SpisGene25901</name>
</gene>
<protein>
    <submittedName>
        <fullName evidence="1">Uncharacterized protein</fullName>
    </submittedName>
</protein>
<dbReference type="AlphaFoldDB" id="A0A2B4SYE7"/>
<dbReference type="Proteomes" id="UP000225706">
    <property type="component" value="Unassembled WGS sequence"/>
</dbReference>
<evidence type="ECO:0000313" key="1">
    <source>
        <dbReference type="EMBL" id="PFX34931.1"/>
    </source>
</evidence>
<sequence>MRSAIIFEKKIIAQFSHKVESPRCKVSDTYAIQKGVQTSWKNEVMIYEVKFALNLLVEKKRSAHRSLTSIRIWIDVNIRWDGVRERSNYPCFVFAFVFLYFL</sequence>
<comment type="caution">
    <text evidence="1">The sequence shown here is derived from an EMBL/GenBank/DDBJ whole genome shotgun (WGS) entry which is preliminary data.</text>
</comment>
<organism evidence="1 2">
    <name type="scientific">Stylophora pistillata</name>
    <name type="common">Smooth cauliflower coral</name>
    <dbReference type="NCBI Taxonomy" id="50429"/>
    <lineage>
        <taxon>Eukaryota</taxon>
        <taxon>Metazoa</taxon>
        <taxon>Cnidaria</taxon>
        <taxon>Anthozoa</taxon>
        <taxon>Hexacorallia</taxon>
        <taxon>Scleractinia</taxon>
        <taxon>Astrocoeniina</taxon>
        <taxon>Pocilloporidae</taxon>
        <taxon>Stylophora</taxon>
    </lineage>
</organism>